<protein>
    <submittedName>
        <fullName evidence="2">Aminoglycoside phosphotransferase family protein</fullName>
    </submittedName>
</protein>
<dbReference type="RefSeq" id="WP_086758300.1">
    <property type="nucleotide sequence ID" value="NZ_JAGJBZ010000004.1"/>
</dbReference>
<dbReference type="InterPro" id="IPR011009">
    <property type="entry name" value="Kinase-like_dom_sf"/>
</dbReference>
<keyword evidence="3" id="KW-1185">Reference proteome</keyword>
<evidence type="ECO:0000259" key="1">
    <source>
        <dbReference type="Pfam" id="PF01636"/>
    </source>
</evidence>
<evidence type="ECO:0000313" key="3">
    <source>
        <dbReference type="Proteomes" id="UP001271723"/>
    </source>
</evidence>
<gene>
    <name evidence="2" type="ORF">PV517_42060</name>
</gene>
<accession>A0ABU4LHT8</accession>
<name>A0ABU4LHT8_9ACTN</name>
<dbReference type="Proteomes" id="UP001271723">
    <property type="component" value="Unassembled WGS sequence"/>
</dbReference>
<dbReference type="Pfam" id="PF01636">
    <property type="entry name" value="APH"/>
    <property type="match status" value="1"/>
</dbReference>
<dbReference type="SUPFAM" id="SSF56112">
    <property type="entry name" value="Protein kinase-like (PK-like)"/>
    <property type="match status" value="1"/>
</dbReference>
<reference evidence="2 3" key="1">
    <citation type="journal article" date="2023" name="Microb. Genom.">
        <title>Mesoterricola silvestris gen. nov., sp. nov., Mesoterricola sediminis sp. nov., Geothrix oryzae sp. nov., Geothrix edaphica sp. nov., Geothrix rubra sp. nov., and Geothrix limicola sp. nov., six novel members of Acidobacteriota isolated from soils.</title>
        <authorList>
            <person name="Weisberg A.J."/>
            <person name="Pearce E."/>
            <person name="Kramer C.G."/>
            <person name="Chang J.H."/>
            <person name="Clarke C.R."/>
        </authorList>
    </citation>
    <scope>NUCLEOTIDE SEQUENCE [LARGE SCALE GENOMIC DNA]</scope>
    <source>
        <strain evidence="2 3">NRRL_B-2795</strain>
    </source>
</reference>
<comment type="caution">
    <text evidence="2">The sequence shown here is derived from an EMBL/GenBank/DDBJ whole genome shotgun (WGS) entry which is preliminary data.</text>
</comment>
<dbReference type="Gene3D" id="3.90.1200.10">
    <property type="match status" value="1"/>
</dbReference>
<evidence type="ECO:0000313" key="2">
    <source>
        <dbReference type="EMBL" id="MDX2915242.1"/>
    </source>
</evidence>
<dbReference type="InterPro" id="IPR052077">
    <property type="entry name" value="CcrZ_PhaseVar_Mediator"/>
</dbReference>
<feature type="domain" description="Aminoglycoside phosphotransferase" evidence="1">
    <location>
        <begin position="26"/>
        <end position="268"/>
    </location>
</feature>
<proteinExistence type="predicted"/>
<dbReference type="PANTHER" id="PTHR40086:SF1">
    <property type="entry name" value="CELL CYCLE REGULATOR CCRZ"/>
    <property type="match status" value="1"/>
</dbReference>
<dbReference type="InterPro" id="IPR002575">
    <property type="entry name" value="Aminoglycoside_PTrfase"/>
</dbReference>
<organism evidence="2 3">
    <name type="scientific">Streptomyces griseiscabiei</name>
    <dbReference type="NCBI Taxonomy" id="2993540"/>
    <lineage>
        <taxon>Bacteria</taxon>
        <taxon>Bacillati</taxon>
        <taxon>Actinomycetota</taxon>
        <taxon>Actinomycetes</taxon>
        <taxon>Kitasatosporales</taxon>
        <taxon>Streptomycetaceae</taxon>
        <taxon>Streptomyces</taxon>
    </lineage>
</organism>
<sequence length="356" mass="40243">MTPPLVSEARRIAAELGGDSGVVKGPLQGYHHETYVLCLPGDSRVVKVREPRAEILWFDRRCFLSEEQLLRALRGRISRVPDIVDVEGMGFQGFIEGRTVGRHLWRGGRVPDAVFDQILGLFRELTRIAPEALPVARRCGDEDRPADGDCDGFLDRLIAFCEEQVFERNHDRSGTLFGELGLEGESFTRLRKNVSGLRERAFCLLHGDIHRNNLIVDPEGRLWTIDWELAMFGDPLYDLATHLHLMGYPADQERRMARAWCEVVEQTWAGSSRGWEEDLRKLLDFKKAQSVFTDVVRVSESLLVRDGTGFDWAALPWAARKLQKVLVGGAAALVLDRVPSHPQIMGALVRWHRAQG</sequence>
<dbReference type="EMBL" id="JARAVY010000027">
    <property type="protein sequence ID" value="MDX2915242.1"/>
    <property type="molecule type" value="Genomic_DNA"/>
</dbReference>
<dbReference type="PANTHER" id="PTHR40086">
    <property type="entry name" value="PHOSPHOTRANSFERASE YTMP-RELATED"/>
    <property type="match status" value="1"/>
</dbReference>